<evidence type="ECO:0000313" key="5">
    <source>
        <dbReference type="EMBL" id="QXO19067.1"/>
    </source>
</evidence>
<dbReference type="PANTHER" id="PTHR34501:SF2">
    <property type="entry name" value="OUTER MEMBRANE PORIN F-RELATED"/>
    <property type="match status" value="1"/>
</dbReference>
<dbReference type="Proteomes" id="UP000694232">
    <property type="component" value="Chromosome 1"/>
</dbReference>
<dbReference type="InterPro" id="IPR050298">
    <property type="entry name" value="Gram-neg_bact_OMP"/>
</dbReference>
<keyword evidence="6" id="KW-1185">Reference proteome</keyword>
<dbReference type="PANTHER" id="PTHR34501">
    <property type="entry name" value="PROTEIN YDDL-RELATED"/>
    <property type="match status" value="1"/>
</dbReference>
<evidence type="ECO:0000256" key="2">
    <source>
        <dbReference type="ARBA" id="ARBA00022729"/>
    </source>
</evidence>
<evidence type="ECO:0000259" key="4">
    <source>
        <dbReference type="Pfam" id="PF13609"/>
    </source>
</evidence>
<dbReference type="Pfam" id="PF13609">
    <property type="entry name" value="Porin_4"/>
    <property type="match status" value="1"/>
</dbReference>
<dbReference type="GO" id="GO:0009279">
    <property type="term" value="C:cell outer membrane"/>
    <property type="evidence" value="ECO:0007669"/>
    <property type="project" value="UniProtKB-SubCell"/>
</dbReference>
<protein>
    <submittedName>
        <fullName evidence="5">Porin</fullName>
    </submittedName>
</protein>
<keyword evidence="2 3" id="KW-0732">Signal</keyword>
<evidence type="ECO:0000313" key="6">
    <source>
        <dbReference type="Proteomes" id="UP000694232"/>
    </source>
</evidence>
<proteinExistence type="predicted"/>
<dbReference type="RefSeq" id="WP_218563281.1">
    <property type="nucleotide sequence ID" value="NZ_CP076643.1"/>
</dbReference>
<gene>
    <name evidence="5" type="ORF">KNV97_12770</name>
</gene>
<feature type="domain" description="Porin" evidence="4">
    <location>
        <begin position="7"/>
        <end position="311"/>
    </location>
</feature>
<feature type="signal peptide" evidence="3">
    <location>
        <begin position="1"/>
        <end position="19"/>
    </location>
</feature>
<feature type="chain" id="PRO_5037999455" evidence="3">
    <location>
        <begin position="20"/>
        <end position="326"/>
    </location>
</feature>
<evidence type="ECO:0000256" key="1">
    <source>
        <dbReference type="ARBA" id="ARBA00004571"/>
    </source>
</evidence>
<evidence type="ECO:0000256" key="3">
    <source>
        <dbReference type="SAM" id="SignalP"/>
    </source>
</evidence>
<dbReference type="AlphaFoldDB" id="A0A975YPP4"/>
<dbReference type="EMBL" id="CP076643">
    <property type="protein sequence ID" value="QXO19067.1"/>
    <property type="molecule type" value="Genomic_DNA"/>
</dbReference>
<comment type="subcellular location">
    <subcellularLocation>
        <location evidence="1">Cell outer membrane</location>
        <topology evidence="1">Multi-pass membrane protein</topology>
    </subcellularLocation>
</comment>
<sequence length="326" mass="35904">MKKTLLALAVMAAAGSANAAEVYKTDDATVDFYGQLREYVEFSDVDGDDDAKIDKSSSRWGVNLSYQAAQDLAVLGNVEMAVEGGDLRTHYIGFSNDSYGTVTFGQHNPLYDDIYGAIYAYNYDMGPYASEGFGDNFYQSSSINYQISSDAAWLKAQYNLPENDSNPEMGEAYVGTAFGDLAVHVGGAFMSDKTGAETDPDLSGIKNVSNDYDATYVEATAEYYIGSGVIGLTYAYNKADANDQDFKVESNSFHLGAKFEVVEKTSVYGNYQYWDFDGDTDETQNIILGVDHIFAKWARVYAEYNFKSQEGKDDANKLALGARVYW</sequence>
<name>A0A975YPP4_9VIBR</name>
<dbReference type="InterPro" id="IPR033900">
    <property type="entry name" value="Gram_neg_porin_domain"/>
</dbReference>
<dbReference type="GO" id="GO:0015288">
    <property type="term" value="F:porin activity"/>
    <property type="evidence" value="ECO:0007669"/>
    <property type="project" value="InterPro"/>
</dbReference>
<dbReference type="CDD" id="cd00342">
    <property type="entry name" value="gram_neg_porins"/>
    <property type="match status" value="1"/>
</dbReference>
<reference evidence="5" key="1">
    <citation type="submission" date="2021-06" db="EMBL/GenBank/DDBJ databases">
        <title>Vibrio nov. sp., novel gut bacterium isolated from Yellow Sea oyster.</title>
        <authorList>
            <person name="Muhammad N."/>
            <person name="Nguyen T.H."/>
            <person name="Lee Y.-J."/>
            <person name="Ko J."/>
            <person name="Kim S.-G."/>
        </authorList>
    </citation>
    <scope>NUCLEOTIDE SEQUENCE</scope>
    <source>
        <strain evidence="5">OG9-811</strain>
    </source>
</reference>
<accession>A0A975YPP4</accession>
<dbReference type="KEGG" id="vos:KNV97_12770"/>
<organism evidence="5 6">
    <name type="scientific">Vibrio ostreae</name>
    <dbReference type="NCBI Taxonomy" id="2841925"/>
    <lineage>
        <taxon>Bacteria</taxon>
        <taxon>Pseudomonadati</taxon>
        <taxon>Pseudomonadota</taxon>
        <taxon>Gammaproteobacteria</taxon>
        <taxon>Vibrionales</taxon>
        <taxon>Vibrionaceae</taxon>
        <taxon>Vibrio</taxon>
    </lineage>
</organism>